<dbReference type="EMBL" id="OU963863">
    <property type="protein sequence ID" value="CAH0384756.1"/>
    <property type="molecule type" value="Genomic_DNA"/>
</dbReference>
<organism evidence="2 3">
    <name type="scientific">Bemisia tabaci</name>
    <name type="common">Sweetpotato whitefly</name>
    <name type="synonym">Aleurodes tabaci</name>
    <dbReference type="NCBI Taxonomy" id="7038"/>
    <lineage>
        <taxon>Eukaryota</taxon>
        <taxon>Metazoa</taxon>
        <taxon>Ecdysozoa</taxon>
        <taxon>Arthropoda</taxon>
        <taxon>Hexapoda</taxon>
        <taxon>Insecta</taxon>
        <taxon>Pterygota</taxon>
        <taxon>Neoptera</taxon>
        <taxon>Paraneoptera</taxon>
        <taxon>Hemiptera</taxon>
        <taxon>Sternorrhyncha</taxon>
        <taxon>Aleyrodoidea</taxon>
        <taxon>Aleyrodidae</taxon>
        <taxon>Aleyrodinae</taxon>
        <taxon>Bemisia</taxon>
    </lineage>
</organism>
<feature type="compositionally biased region" description="Low complexity" evidence="1">
    <location>
        <begin position="97"/>
        <end position="106"/>
    </location>
</feature>
<dbReference type="AlphaFoldDB" id="A0A9P0A7G2"/>
<name>A0A9P0A7G2_BEMTA</name>
<evidence type="ECO:0000313" key="3">
    <source>
        <dbReference type="Proteomes" id="UP001152759"/>
    </source>
</evidence>
<feature type="region of interest" description="Disordered" evidence="1">
    <location>
        <begin position="94"/>
        <end position="128"/>
    </location>
</feature>
<accession>A0A9P0A7G2</accession>
<proteinExistence type="predicted"/>
<dbReference type="Proteomes" id="UP001152759">
    <property type="component" value="Chromosome 2"/>
</dbReference>
<reference evidence="2" key="1">
    <citation type="submission" date="2021-12" db="EMBL/GenBank/DDBJ databases">
        <authorList>
            <person name="King R."/>
        </authorList>
    </citation>
    <scope>NUCLEOTIDE SEQUENCE</scope>
</reference>
<feature type="region of interest" description="Disordered" evidence="1">
    <location>
        <begin position="388"/>
        <end position="428"/>
    </location>
</feature>
<evidence type="ECO:0008006" key="4">
    <source>
        <dbReference type="Google" id="ProtNLM"/>
    </source>
</evidence>
<feature type="compositionally biased region" description="Polar residues" evidence="1">
    <location>
        <begin position="398"/>
        <end position="411"/>
    </location>
</feature>
<sequence>MNKVIICNHSVPAKICTKCVNKLDSEISCVHNQKWKKCISCENLPWSPVTSPRPSVSGPQESTPNVVPISTTTSNQCQKSLTNMDWQLVVNKRKKNGSIPSSPSKSSTKKPKILVKKPIASGPKTKAPPPFKKSLFAAEVLAEDTAAKNQEERNLTPPPIFIYEVGKPVVFQQVVLNPISEDFLVKVINKSQIKVISPNISVYNQLKDSLKVNNVKYHTYQIKEERAFKVIIRGLPIDYPIEDIKNSLECVNNLEVESIFRLKSFKTGNFIPLVQVNFSPITDKNKKTEIFKIKSIDQLIVKLEPVRPKKTLSQCKKCMCFGHTHRYCAKDPRCLKCAGPHDTSECTKSIEVPPTCALCGEHHTANWRGCKVYREIRKRKFEDLRETKAAEPVASVATPRTASAGTRSYASATKGGSGGNAPQTATPDKASMSVGQFIKIINSQNEIINKLQTQVNSLLKQVETLVLIVQANETAKLSRNCNPKL</sequence>
<evidence type="ECO:0000256" key="1">
    <source>
        <dbReference type="SAM" id="MobiDB-lite"/>
    </source>
</evidence>
<protein>
    <recommendedName>
        <fullName evidence="4">Gag-like protein</fullName>
    </recommendedName>
</protein>
<evidence type="ECO:0000313" key="2">
    <source>
        <dbReference type="EMBL" id="CAH0384756.1"/>
    </source>
</evidence>
<gene>
    <name evidence="2" type="ORF">BEMITA_LOCUS4052</name>
</gene>
<keyword evidence="3" id="KW-1185">Reference proteome</keyword>
<feature type="region of interest" description="Disordered" evidence="1">
    <location>
        <begin position="50"/>
        <end position="73"/>
    </location>
</feature>